<organism evidence="14 15">
    <name type="scientific">Candidatus Altarchaeum hamiconexum</name>
    <dbReference type="NCBI Taxonomy" id="1803513"/>
    <lineage>
        <taxon>Archaea</taxon>
        <taxon>Candidatus Altarchaeota</taxon>
        <taxon>Candidatus Altiarchaeia</taxon>
        <taxon>Candidatus Altarchaeales</taxon>
        <taxon>Candidatus Altarchaeaceae</taxon>
        <taxon>Candidatus Altarchaeum</taxon>
    </lineage>
</organism>
<dbReference type="Gene3D" id="3.40.50.620">
    <property type="entry name" value="HUPs"/>
    <property type="match status" value="2"/>
</dbReference>
<dbReference type="InterPro" id="IPR014729">
    <property type="entry name" value="Rossmann-like_a/b/a_fold"/>
</dbReference>
<dbReference type="InterPro" id="IPR013155">
    <property type="entry name" value="M/V/L/I-tRNA-synth_anticd-bd"/>
</dbReference>
<dbReference type="InterPro" id="IPR009008">
    <property type="entry name" value="Val/Leu/Ile-tRNA-synth_edit"/>
</dbReference>
<feature type="domain" description="Methionyl/Valyl/Leucyl/Isoleucyl-tRNA synthetase anticodon-binding" evidence="13">
    <location>
        <begin position="625"/>
        <end position="765"/>
    </location>
</feature>
<dbReference type="GO" id="GO:0002161">
    <property type="term" value="F:aminoacyl-tRNA deacylase activity"/>
    <property type="evidence" value="ECO:0007669"/>
    <property type="project" value="InterPro"/>
</dbReference>
<feature type="short sequence motif" description="'HIGH' region" evidence="11">
    <location>
        <begin position="47"/>
        <end position="57"/>
    </location>
</feature>
<dbReference type="AlphaFoldDB" id="A0A8J7YZ31"/>
<dbReference type="PRINTS" id="PR00986">
    <property type="entry name" value="TRNASYNTHVAL"/>
</dbReference>
<dbReference type="HAMAP" id="MF_02005">
    <property type="entry name" value="Val_tRNA_synth_type2"/>
    <property type="match status" value="1"/>
</dbReference>
<dbReference type="Proteomes" id="UP000768163">
    <property type="component" value="Unassembled WGS sequence"/>
</dbReference>
<evidence type="ECO:0000256" key="11">
    <source>
        <dbReference type="HAMAP-Rule" id="MF_02005"/>
    </source>
</evidence>
<dbReference type="InterPro" id="IPR022874">
    <property type="entry name" value="Valine-tRNA_ligase_type_2"/>
</dbReference>
<proteinExistence type="inferred from homology"/>
<comment type="caution">
    <text evidence="14">The sequence shown here is derived from an EMBL/GenBank/DDBJ whole genome shotgun (WGS) entry which is preliminary data.</text>
</comment>
<dbReference type="EMBL" id="JAACVF010000069">
    <property type="protein sequence ID" value="NCN64975.1"/>
    <property type="molecule type" value="Genomic_DNA"/>
</dbReference>
<dbReference type="InterPro" id="IPR033705">
    <property type="entry name" value="Anticodon_Ia_Val"/>
</dbReference>
<feature type="domain" description="Aminoacyl-tRNA synthetase class Ia" evidence="12">
    <location>
        <begin position="16"/>
        <end position="571"/>
    </location>
</feature>
<comment type="function">
    <text evidence="9 11">Catalyzes the attachment of valine to tRNA(Val). As ValRS can inadvertently accommodate and process structurally similar amino acids such as threonine, to avoid such errors, it has a 'posttransfer' editing activity that hydrolyzes mischarged Thr-tRNA(Val) in a tRNA-dependent manner.</text>
</comment>
<dbReference type="EC" id="6.1.1.9" evidence="11"/>
<evidence type="ECO:0000256" key="6">
    <source>
        <dbReference type="ARBA" id="ARBA00022917"/>
    </source>
</evidence>
<evidence type="ECO:0000256" key="10">
    <source>
        <dbReference type="ARBA" id="ARBA00061452"/>
    </source>
</evidence>
<dbReference type="SUPFAM" id="SSF52374">
    <property type="entry name" value="Nucleotidylyl transferase"/>
    <property type="match status" value="1"/>
</dbReference>
<comment type="domain">
    <text evidence="11">ValRS has two distinct active sites: one for aminoacylation and one for editing. The misactivated threonine is translocated from the active site to the editing site.</text>
</comment>
<evidence type="ECO:0000256" key="9">
    <source>
        <dbReference type="ARBA" id="ARBA00055630"/>
    </source>
</evidence>
<dbReference type="NCBIfam" id="NF009687">
    <property type="entry name" value="PRK13208.1"/>
    <property type="match status" value="1"/>
</dbReference>
<keyword evidence="6 11" id="KW-0648">Protein biosynthesis</keyword>
<dbReference type="GO" id="GO:0004832">
    <property type="term" value="F:valine-tRNA ligase activity"/>
    <property type="evidence" value="ECO:0007669"/>
    <property type="project" value="UniProtKB-UniRule"/>
</dbReference>
<dbReference type="Pfam" id="PF00133">
    <property type="entry name" value="tRNA-synt_1"/>
    <property type="match status" value="1"/>
</dbReference>
<dbReference type="PANTHER" id="PTHR11946">
    <property type="entry name" value="VALYL-TRNA SYNTHETASES"/>
    <property type="match status" value="1"/>
</dbReference>
<comment type="similarity">
    <text evidence="10 11">Belongs to the class-I aminoacyl-tRNA synthetase family. ValS type 2 subfamily.</text>
</comment>
<dbReference type="CDD" id="cd00817">
    <property type="entry name" value="ValRS_core"/>
    <property type="match status" value="1"/>
</dbReference>
<dbReference type="InterPro" id="IPR002303">
    <property type="entry name" value="Valyl-tRNA_ligase"/>
</dbReference>
<keyword evidence="7 11" id="KW-0030">Aminoacyl-tRNA synthetase</keyword>
<evidence type="ECO:0000313" key="15">
    <source>
        <dbReference type="Proteomes" id="UP000768163"/>
    </source>
</evidence>
<dbReference type="PROSITE" id="PS00178">
    <property type="entry name" value="AA_TRNA_LIGASE_I"/>
    <property type="match status" value="1"/>
</dbReference>
<dbReference type="GO" id="GO:0006438">
    <property type="term" value="P:valyl-tRNA aminoacylation"/>
    <property type="evidence" value="ECO:0007669"/>
    <property type="project" value="UniProtKB-UniRule"/>
</dbReference>
<dbReference type="GO" id="GO:0005829">
    <property type="term" value="C:cytosol"/>
    <property type="evidence" value="ECO:0007669"/>
    <property type="project" value="TreeGrafter"/>
</dbReference>
<dbReference type="InterPro" id="IPR009080">
    <property type="entry name" value="tRNAsynth_Ia_anticodon-bd"/>
</dbReference>
<evidence type="ECO:0000313" key="14">
    <source>
        <dbReference type="EMBL" id="NCN64975.1"/>
    </source>
</evidence>
<accession>A0A8J7YZ31</accession>
<evidence type="ECO:0000256" key="8">
    <source>
        <dbReference type="ARBA" id="ARBA00047552"/>
    </source>
</evidence>
<dbReference type="Pfam" id="PF08264">
    <property type="entry name" value="Anticodon_1"/>
    <property type="match status" value="1"/>
</dbReference>
<evidence type="ECO:0000256" key="7">
    <source>
        <dbReference type="ARBA" id="ARBA00023146"/>
    </source>
</evidence>
<keyword evidence="5 11" id="KW-0067">ATP-binding</keyword>
<dbReference type="InterPro" id="IPR001412">
    <property type="entry name" value="aa-tRNA-synth_I_CS"/>
</dbReference>
<dbReference type="CDD" id="cd07962">
    <property type="entry name" value="Anticodon_Ia_Val"/>
    <property type="match status" value="1"/>
</dbReference>
<evidence type="ECO:0000259" key="13">
    <source>
        <dbReference type="Pfam" id="PF08264"/>
    </source>
</evidence>
<evidence type="ECO:0000259" key="12">
    <source>
        <dbReference type="Pfam" id="PF00133"/>
    </source>
</evidence>
<keyword evidence="4 11" id="KW-0547">Nucleotide-binding</keyword>
<dbReference type="InterPro" id="IPR002300">
    <property type="entry name" value="aa-tRNA-synth_Ia"/>
</dbReference>
<name>A0A8J7YZ31_9ARCH</name>
<feature type="short sequence motif" description="'KMSKS' region" evidence="11">
    <location>
        <begin position="540"/>
        <end position="544"/>
    </location>
</feature>
<comment type="subcellular location">
    <subcellularLocation>
        <location evidence="1 11">Cytoplasm</location>
    </subcellularLocation>
</comment>
<dbReference type="NCBIfam" id="TIGR00422">
    <property type="entry name" value="valS"/>
    <property type="match status" value="1"/>
</dbReference>
<feature type="binding site" evidence="11">
    <location>
        <position position="543"/>
    </location>
    <ligand>
        <name>ATP</name>
        <dbReference type="ChEBI" id="CHEBI:30616"/>
    </ligand>
</feature>
<evidence type="ECO:0000256" key="4">
    <source>
        <dbReference type="ARBA" id="ARBA00022741"/>
    </source>
</evidence>
<dbReference type="FunFam" id="3.40.50.620:FF:000192">
    <property type="entry name" value="Valine--tRNA ligase"/>
    <property type="match status" value="1"/>
</dbReference>
<evidence type="ECO:0000256" key="3">
    <source>
        <dbReference type="ARBA" id="ARBA00022598"/>
    </source>
</evidence>
<evidence type="ECO:0000256" key="2">
    <source>
        <dbReference type="ARBA" id="ARBA00022490"/>
    </source>
</evidence>
<comment type="catalytic activity">
    <reaction evidence="8 11">
        <text>tRNA(Val) + L-valine + ATP = L-valyl-tRNA(Val) + AMP + diphosphate</text>
        <dbReference type="Rhea" id="RHEA:10704"/>
        <dbReference type="Rhea" id="RHEA-COMP:9672"/>
        <dbReference type="Rhea" id="RHEA-COMP:9708"/>
        <dbReference type="ChEBI" id="CHEBI:30616"/>
        <dbReference type="ChEBI" id="CHEBI:33019"/>
        <dbReference type="ChEBI" id="CHEBI:57762"/>
        <dbReference type="ChEBI" id="CHEBI:78442"/>
        <dbReference type="ChEBI" id="CHEBI:78537"/>
        <dbReference type="ChEBI" id="CHEBI:456215"/>
        <dbReference type="EC" id="6.1.1.9"/>
    </reaction>
</comment>
<reference evidence="14" key="1">
    <citation type="submission" date="2019-11" db="EMBL/GenBank/DDBJ databases">
        <title>Lipid analysis of CO2-rich subsurface aquifers suggests an autotrophy-based deep biosphere with lysolipids enriched in CPR bacteria.</title>
        <authorList>
            <person name="Probst A.J."/>
            <person name="Elling F.J."/>
            <person name="Castelle C.J."/>
            <person name="Zhu Q."/>
            <person name="Elvert M."/>
            <person name="Birarda G."/>
            <person name="Holman H.-Y."/>
            <person name="Lane K.R."/>
            <person name="Ladd B."/>
            <person name="Ryan M.C."/>
            <person name="Woyke T."/>
            <person name="Hinrichs K.-U."/>
            <person name="Banfield J.F."/>
        </authorList>
    </citation>
    <scope>NUCLEOTIDE SEQUENCE</scope>
    <source>
        <strain evidence="14">CG_2015-01_33_1645</strain>
    </source>
</reference>
<sequence>MLPKDYNFLEIEKKWHNEWLSGKYSEIFKFNEGDNDSEVYVIDTPPPFTSGKLHMGHVLNFIWIDIIARFKRMKNFNVLCPQGWDTQGLPTELKVEQKYKIKKNEREKFRNLCIEWTKEFIANMKSQMTMIGYIPDWSREYKTMDPNYWKAVQYSLIKFYEKGMIYKDKHPVHFCPSCGTAIAKAEIEYITRETTLNFIKFYLDEKSNEGNENDNEKNENFIIIATTRPELIQACVAVFVHPNDERYKHLIGKFVNVPLTDRKVKIIAENEVDINFGTGIVMICSFGDEHDVKWIYKYNLEIINAINEYGKLADLCGIYKGMKVEEARKKIIEDLNAKKSIVQQEKLNQNVGIHERCKKPVEFISTDQWFIKVIDSNDRLMEESRTIKWIPDYMQKRFKEWVENMDWDWVISRQRIFGTPIPFYYCEHCSKIIPAEIFELPIDPTLKEKKCPHCSNILSPAKDVCDCWVDSSITPLIVSKWLNDEKYFNKTYPVSLRPQGHEIIRTWAFYTLFRCLILTDKIPFSNILVNGMVFGKDGKKMSKSLGNVVEPNEIIEKYGADAVRQWACTFVPGSDTSLIMKDIDYGKRFITKLWNAARFIEMNLQDYKHENNHDEIFGKNLTPVDKWILAKCDEMTEKTDAALENFNFAVMKDLQNFVWHDVCDNYLELVKYRMYENLNRQAAQCTLHIVLTNLMRQLAPFIPHTTEEIEQNFNKNSDSVHSKGNFPKPLGIDKKYLDVENVVAIIEAIRKFKGDNKIKLSEEISRVKIYRKQDAAETKFIEECIIDIKKAGRAKEAEIFDSDVFKVECEK</sequence>
<dbReference type="PANTHER" id="PTHR11946:SF93">
    <property type="entry name" value="VALINE--TRNA LIGASE, CHLOROPLASTIC_MITOCHONDRIAL 2"/>
    <property type="match status" value="1"/>
</dbReference>
<evidence type="ECO:0000256" key="5">
    <source>
        <dbReference type="ARBA" id="ARBA00022840"/>
    </source>
</evidence>
<evidence type="ECO:0000256" key="1">
    <source>
        <dbReference type="ARBA" id="ARBA00004496"/>
    </source>
</evidence>
<dbReference type="Gene3D" id="1.10.730.10">
    <property type="entry name" value="Isoleucyl-tRNA Synthetase, Domain 1"/>
    <property type="match status" value="1"/>
</dbReference>
<keyword evidence="3 11" id="KW-0436">Ligase</keyword>
<gene>
    <name evidence="11" type="primary">valS</name>
    <name evidence="14" type="ORF">GW910_02710</name>
</gene>
<keyword evidence="2 11" id="KW-0963">Cytoplasm</keyword>
<protein>
    <recommendedName>
        <fullName evidence="11">Valine--tRNA ligase</fullName>
        <ecNumber evidence="11">6.1.1.9</ecNumber>
    </recommendedName>
    <alternativeName>
        <fullName evidence="11">Valyl-tRNA synthetase</fullName>
        <shortName evidence="11">ValRS</shortName>
    </alternativeName>
</protein>
<dbReference type="GO" id="GO:0005524">
    <property type="term" value="F:ATP binding"/>
    <property type="evidence" value="ECO:0007669"/>
    <property type="project" value="UniProtKB-UniRule"/>
</dbReference>
<dbReference type="SUPFAM" id="SSF47323">
    <property type="entry name" value="Anticodon-binding domain of a subclass of class I aminoacyl-tRNA synthetases"/>
    <property type="match status" value="1"/>
</dbReference>
<dbReference type="SUPFAM" id="SSF50677">
    <property type="entry name" value="ValRS/IleRS/LeuRS editing domain"/>
    <property type="match status" value="1"/>
</dbReference>